<reference evidence="1" key="1">
    <citation type="submission" date="2019-04" db="EMBL/GenBank/DDBJ databases">
        <title>Microbes associate with the intestines of laboratory mice.</title>
        <authorList>
            <person name="Navarre W."/>
            <person name="Wong E."/>
            <person name="Huang K.C."/>
            <person name="Tropini C."/>
            <person name="Ng K."/>
            <person name="Yu B."/>
        </authorList>
    </citation>
    <scope>NUCLEOTIDE SEQUENCE</scope>
    <source>
        <strain evidence="1">NM86_A22</strain>
    </source>
</reference>
<proteinExistence type="predicted"/>
<dbReference type="EMBL" id="SSTG01000027">
    <property type="protein sequence ID" value="THG54192.1"/>
    <property type="molecule type" value="Genomic_DNA"/>
</dbReference>
<comment type="caution">
    <text evidence="1">The sequence shown here is derived from an EMBL/GenBank/DDBJ whole genome shotgun (WGS) entry which is preliminary data.</text>
</comment>
<sequence length="101" mass="11301">MIINTTFVVGSDISEKWQKWLKTVFATSASEAGMDGLLVMEVLDAQSEAENSNTYAVQLRGCDNDAVHWQQSVLPALLRKMYAIWGEKAVSFTTIMQELEL</sequence>
<keyword evidence="2" id="KW-1185">Reference proteome</keyword>
<organism evidence="1 2">
    <name type="scientific">Muribaculum caecicola</name>
    <dbReference type="NCBI Taxonomy" id="3038144"/>
    <lineage>
        <taxon>Bacteria</taxon>
        <taxon>Pseudomonadati</taxon>
        <taxon>Bacteroidota</taxon>
        <taxon>Bacteroidia</taxon>
        <taxon>Bacteroidales</taxon>
        <taxon>Muribaculaceae</taxon>
        <taxon>Muribaculum</taxon>
    </lineage>
</organism>
<name>A0AC61S6E9_9BACT</name>
<evidence type="ECO:0000313" key="1">
    <source>
        <dbReference type="EMBL" id="THG54192.1"/>
    </source>
</evidence>
<dbReference type="Proteomes" id="UP000305401">
    <property type="component" value="Unassembled WGS sequence"/>
</dbReference>
<protein>
    <submittedName>
        <fullName evidence="1">DUF4286 family protein</fullName>
    </submittedName>
</protein>
<gene>
    <name evidence="1" type="ORF">E5990_03690</name>
</gene>
<evidence type="ECO:0000313" key="2">
    <source>
        <dbReference type="Proteomes" id="UP000305401"/>
    </source>
</evidence>
<accession>A0AC61S6E9</accession>